<proteinExistence type="inferred from homology"/>
<dbReference type="GO" id="GO:0005840">
    <property type="term" value="C:ribosome"/>
    <property type="evidence" value="ECO:0007669"/>
    <property type="project" value="UniProtKB-KW"/>
</dbReference>
<dbReference type="Proteomes" id="UP000479000">
    <property type="component" value="Unassembled WGS sequence"/>
</dbReference>
<evidence type="ECO:0000256" key="6">
    <source>
        <dbReference type="SAM" id="MobiDB-lite"/>
    </source>
</evidence>
<name>A0A6H5GJX0_9HEMI</name>
<dbReference type="OrthoDB" id="10259820at2759"/>
<evidence type="ECO:0000256" key="1">
    <source>
        <dbReference type="ARBA" id="ARBA00007817"/>
    </source>
</evidence>
<dbReference type="GO" id="GO:0002181">
    <property type="term" value="P:cytoplasmic translation"/>
    <property type="evidence" value="ECO:0007669"/>
    <property type="project" value="TreeGrafter"/>
</dbReference>
<feature type="compositionally biased region" description="Low complexity" evidence="6">
    <location>
        <begin position="13"/>
        <end position="103"/>
    </location>
</feature>
<evidence type="ECO:0000256" key="2">
    <source>
        <dbReference type="ARBA" id="ARBA00022980"/>
    </source>
</evidence>
<dbReference type="Gene3D" id="3.30.1360.210">
    <property type="match status" value="1"/>
</dbReference>
<dbReference type="InterPro" id="IPR002671">
    <property type="entry name" value="Ribosomal_eL22"/>
</dbReference>
<sequence>MSPAKKPPSTGAKKPTTTTVKSGTAAKATTAAKPAAKVTPQAAKTAAPAAAAAPKAAAAAPAKGAAPKQAKAQPAAKQPAPAKPAAAAGKQPPAAKSQQQKAAPKAEAKKAQAPKAAAAAPAAAPAAPAAAAAAPKKPAAQAAPGAAKKAVAPKKAAQIQKKTQIRGVRKSTLKAKGQKKKKVSLKYVIDCTHPFEDKIMDVANFEKYLQERIKINGKTNNFGNNVTLERNKMKIILTSDIHFSKRSLPLSFQERLLKNLLKAYNKSVRTCSSARCAALQPFSAPILWSSRFQLASQVELRPADLGIPSAWSARLSLTDSGKGSSAQFWTIPARPEHVVHLLQPLPEE</sequence>
<dbReference type="PANTHER" id="PTHR10064:SF0">
    <property type="entry name" value="FI24544P1-RELATED"/>
    <property type="match status" value="1"/>
</dbReference>
<dbReference type="GO" id="GO:1990904">
    <property type="term" value="C:ribonucleoprotein complex"/>
    <property type="evidence" value="ECO:0007669"/>
    <property type="project" value="UniProtKB-KW"/>
</dbReference>
<feature type="compositionally biased region" description="Low complexity" evidence="6">
    <location>
        <begin position="144"/>
        <end position="162"/>
    </location>
</feature>
<feature type="compositionally biased region" description="Basic residues" evidence="6">
    <location>
        <begin position="163"/>
        <end position="173"/>
    </location>
</feature>
<dbReference type="GO" id="GO:0003723">
    <property type="term" value="F:RNA binding"/>
    <property type="evidence" value="ECO:0007669"/>
    <property type="project" value="TreeGrafter"/>
</dbReference>
<evidence type="ECO:0000313" key="8">
    <source>
        <dbReference type="Proteomes" id="UP000479000"/>
    </source>
</evidence>
<protein>
    <recommendedName>
        <fullName evidence="4">Large ribosomal subunit protein eL22</fullName>
    </recommendedName>
    <alternativeName>
        <fullName evidence="5">60S ribosomal protein L22</fullName>
    </alternativeName>
</protein>
<dbReference type="Pfam" id="PF01776">
    <property type="entry name" value="Ribosomal_L22e"/>
    <property type="match status" value="1"/>
</dbReference>
<evidence type="ECO:0000256" key="5">
    <source>
        <dbReference type="ARBA" id="ARBA00041214"/>
    </source>
</evidence>
<gene>
    <name evidence="7" type="ORF">NTEN_LOCUS9130</name>
</gene>
<organism evidence="7 8">
    <name type="scientific">Nesidiocoris tenuis</name>
    <dbReference type="NCBI Taxonomy" id="355587"/>
    <lineage>
        <taxon>Eukaryota</taxon>
        <taxon>Metazoa</taxon>
        <taxon>Ecdysozoa</taxon>
        <taxon>Arthropoda</taxon>
        <taxon>Hexapoda</taxon>
        <taxon>Insecta</taxon>
        <taxon>Pterygota</taxon>
        <taxon>Neoptera</taxon>
        <taxon>Paraneoptera</taxon>
        <taxon>Hemiptera</taxon>
        <taxon>Heteroptera</taxon>
        <taxon>Panheteroptera</taxon>
        <taxon>Cimicomorpha</taxon>
        <taxon>Miridae</taxon>
        <taxon>Dicyphina</taxon>
        <taxon>Nesidiocoris</taxon>
    </lineage>
</organism>
<evidence type="ECO:0000256" key="4">
    <source>
        <dbReference type="ARBA" id="ARBA00040613"/>
    </source>
</evidence>
<keyword evidence="2" id="KW-0689">Ribosomal protein</keyword>
<feature type="region of interest" description="Disordered" evidence="6">
    <location>
        <begin position="144"/>
        <end position="173"/>
    </location>
</feature>
<accession>A0A6H5GJX0</accession>
<dbReference type="PANTHER" id="PTHR10064">
    <property type="entry name" value="60S RIBOSOMAL PROTEIN L22"/>
    <property type="match status" value="1"/>
</dbReference>
<dbReference type="InterPro" id="IPR038526">
    <property type="entry name" value="Ribosomal_eL22_sf"/>
</dbReference>
<keyword evidence="3" id="KW-0687">Ribonucleoprotein</keyword>
<dbReference type="GO" id="GO:0003735">
    <property type="term" value="F:structural constituent of ribosome"/>
    <property type="evidence" value="ECO:0007669"/>
    <property type="project" value="InterPro"/>
</dbReference>
<dbReference type="AlphaFoldDB" id="A0A6H5GJX0"/>
<evidence type="ECO:0000256" key="3">
    <source>
        <dbReference type="ARBA" id="ARBA00023274"/>
    </source>
</evidence>
<comment type="similarity">
    <text evidence="1">Belongs to the eukaryotic ribosomal protein eL22 family.</text>
</comment>
<reference evidence="7 8" key="1">
    <citation type="submission" date="2020-02" db="EMBL/GenBank/DDBJ databases">
        <authorList>
            <person name="Ferguson B K."/>
        </authorList>
    </citation>
    <scope>NUCLEOTIDE SEQUENCE [LARGE SCALE GENOMIC DNA]</scope>
</reference>
<feature type="region of interest" description="Disordered" evidence="6">
    <location>
        <begin position="1"/>
        <end position="119"/>
    </location>
</feature>
<evidence type="ECO:0000313" key="7">
    <source>
        <dbReference type="EMBL" id="CAB0003614.1"/>
    </source>
</evidence>
<keyword evidence="8" id="KW-1185">Reference proteome</keyword>
<dbReference type="EMBL" id="CADCXU010013534">
    <property type="protein sequence ID" value="CAB0003614.1"/>
    <property type="molecule type" value="Genomic_DNA"/>
</dbReference>